<dbReference type="InterPro" id="IPR016148">
    <property type="entry name" value="Pili_assmbl_chaperone_C"/>
</dbReference>
<dbReference type="InterPro" id="IPR016147">
    <property type="entry name" value="Pili_assmbl_chaperone_N"/>
</dbReference>
<evidence type="ECO:0000313" key="4">
    <source>
        <dbReference type="Proteomes" id="UP000739284"/>
    </source>
</evidence>
<comment type="caution">
    <text evidence="3">The sequence shown here is derived from an EMBL/GenBank/DDBJ whole genome shotgun (WGS) entry which is preliminary data.</text>
</comment>
<feature type="domain" description="Pili assembly chaperone C-terminal" evidence="2">
    <location>
        <begin position="168"/>
        <end position="223"/>
    </location>
</feature>
<accession>A0ABS6LKN2</accession>
<dbReference type="EMBL" id="JAFMOY010000131">
    <property type="protein sequence ID" value="MBU9847084.1"/>
    <property type="molecule type" value="Genomic_DNA"/>
</dbReference>
<reference evidence="3 4" key="1">
    <citation type="submission" date="2021-03" db="EMBL/GenBank/DDBJ databases">
        <title>Five novel Rahnella species.</title>
        <authorList>
            <person name="Brady C."/>
            <person name="Asselin J."/>
            <person name="Beer S."/>
            <person name="Bruberg M.B."/>
            <person name="Crampton B."/>
            <person name="Venter S."/>
            <person name="Arnold D."/>
            <person name="Denman S."/>
        </authorList>
    </citation>
    <scope>NUCLEOTIDE SEQUENCE [LARGE SCALE GENOMIC DNA]</scope>
    <source>
        <strain evidence="3 4">FRB 231</strain>
    </source>
</reference>
<organism evidence="3 4">
    <name type="scientific">Rahnella ecdela</name>
    <dbReference type="NCBI Taxonomy" id="2816250"/>
    <lineage>
        <taxon>Bacteria</taxon>
        <taxon>Pseudomonadati</taxon>
        <taxon>Pseudomonadota</taxon>
        <taxon>Gammaproteobacteria</taxon>
        <taxon>Enterobacterales</taxon>
        <taxon>Yersiniaceae</taxon>
        <taxon>Rahnella</taxon>
    </lineage>
</organism>
<dbReference type="RefSeq" id="WP_217150487.1">
    <property type="nucleotide sequence ID" value="NZ_JAFMOY010000131.1"/>
</dbReference>
<dbReference type="Pfam" id="PF02753">
    <property type="entry name" value="PapD_C"/>
    <property type="match status" value="1"/>
</dbReference>
<sequence length="229" mass="24860">MISGQNIKVTLYAGLLAGMLMVPAHAGGISLGATRVIYMQGARETTLSLANTSQSNLYLIQSWITDAEGKKSSYFVLTPPLFTIKPMKENSLRIMYTGPKLPTDRETVFYLNSKAIPSVNKKDLQGNTLQIATQSVIKLFIRPQNLPSTSRDAPKNLSCEVGSGKVTVKNPSPYYVTLVSFSVGGQKLPNTMISPLSSRVINIPGHQTGAVSFQTVNDYGSNTPRQKCD</sequence>
<evidence type="ECO:0000259" key="2">
    <source>
        <dbReference type="Pfam" id="PF02753"/>
    </source>
</evidence>
<keyword evidence="4" id="KW-1185">Reference proteome</keyword>
<gene>
    <name evidence="3" type="ORF">J1784_18970</name>
</gene>
<feature type="domain" description="Pili assembly chaperone N-terminal" evidence="1">
    <location>
        <begin position="28"/>
        <end position="146"/>
    </location>
</feature>
<name>A0ABS6LKN2_9GAMM</name>
<dbReference type="InterPro" id="IPR050643">
    <property type="entry name" value="Periplasmic_pilus_chap"/>
</dbReference>
<evidence type="ECO:0000313" key="3">
    <source>
        <dbReference type="EMBL" id="MBU9847084.1"/>
    </source>
</evidence>
<proteinExistence type="predicted"/>
<dbReference type="PANTHER" id="PTHR30251:SF0">
    <property type="entry name" value="FIMBRIAL CHAPERONE PROTEIN ELFD-RELATED"/>
    <property type="match status" value="1"/>
</dbReference>
<dbReference type="PANTHER" id="PTHR30251">
    <property type="entry name" value="PILUS ASSEMBLY CHAPERONE"/>
    <property type="match status" value="1"/>
</dbReference>
<dbReference type="Proteomes" id="UP000739284">
    <property type="component" value="Unassembled WGS sequence"/>
</dbReference>
<dbReference type="Pfam" id="PF00345">
    <property type="entry name" value="PapD_N"/>
    <property type="match status" value="1"/>
</dbReference>
<protein>
    <submittedName>
        <fullName evidence="3">Fimbria/pilus periplasmic chaperone</fullName>
    </submittedName>
</protein>
<evidence type="ECO:0000259" key="1">
    <source>
        <dbReference type="Pfam" id="PF00345"/>
    </source>
</evidence>